<dbReference type="EMBL" id="BARW01001872">
    <property type="protein sequence ID" value="GAI64861.1"/>
    <property type="molecule type" value="Genomic_DNA"/>
</dbReference>
<comment type="caution">
    <text evidence="1">The sequence shown here is derived from an EMBL/GenBank/DDBJ whole genome shotgun (WGS) entry which is preliminary data.</text>
</comment>
<dbReference type="AlphaFoldDB" id="X1RCW4"/>
<accession>X1RCW4</accession>
<name>X1RCW4_9ZZZZ</name>
<evidence type="ECO:0000313" key="1">
    <source>
        <dbReference type="EMBL" id="GAI64861.1"/>
    </source>
</evidence>
<protein>
    <submittedName>
        <fullName evidence="1">Uncharacterized protein</fullName>
    </submittedName>
</protein>
<gene>
    <name evidence="1" type="ORF">S12H4_05599</name>
</gene>
<sequence>MYFIFNRSKVAHVINKSSREGAPFTLCGLLCNRGLQRGALAPPVRLCKRCAKWLPRKEEPVA</sequence>
<proteinExistence type="predicted"/>
<organism evidence="1">
    <name type="scientific">marine sediment metagenome</name>
    <dbReference type="NCBI Taxonomy" id="412755"/>
    <lineage>
        <taxon>unclassified sequences</taxon>
        <taxon>metagenomes</taxon>
        <taxon>ecological metagenomes</taxon>
    </lineage>
</organism>
<reference evidence="1" key="1">
    <citation type="journal article" date="2014" name="Front. Microbiol.">
        <title>High frequency of phylogenetically diverse reductive dehalogenase-homologous genes in deep subseafloor sedimentary metagenomes.</title>
        <authorList>
            <person name="Kawai M."/>
            <person name="Futagami T."/>
            <person name="Toyoda A."/>
            <person name="Takaki Y."/>
            <person name="Nishi S."/>
            <person name="Hori S."/>
            <person name="Arai W."/>
            <person name="Tsubouchi T."/>
            <person name="Morono Y."/>
            <person name="Uchiyama I."/>
            <person name="Ito T."/>
            <person name="Fujiyama A."/>
            <person name="Inagaki F."/>
            <person name="Takami H."/>
        </authorList>
    </citation>
    <scope>NUCLEOTIDE SEQUENCE</scope>
    <source>
        <strain evidence="1">Expedition CK06-06</strain>
    </source>
</reference>